<dbReference type="InterPro" id="IPR001841">
    <property type="entry name" value="Znf_RING"/>
</dbReference>
<dbReference type="PANTHER" id="PTHR45676:SF41">
    <property type="entry name" value="RING-H2 FINGER PROTEIN ATL66"/>
    <property type="match status" value="1"/>
</dbReference>
<dbReference type="EMBL" id="CP138582">
    <property type="protein sequence ID" value="WPG99874.1"/>
    <property type="molecule type" value="Genomic_DNA"/>
</dbReference>
<evidence type="ECO:0000256" key="2">
    <source>
        <dbReference type="SAM" id="MobiDB-lite"/>
    </source>
</evidence>
<dbReference type="InterPro" id="IPR013083">
    <property type="entry name" value="Znf_RING/FYVE/PHD"/>
</dbReference>
<feature type="compositionally biased region" description="Polar residues" evidence="2">
    <location>
        <begin position="478"/>
        <end position="490"/>
    </location>
</feature>
<keyword evidence="1" id="KW-0863">Zinc-finger</keyword>
<keyword evidence="1" id="KW-0479">Metal-binding</keyword>
<keyword evidence="5" id="KW-1185">Reference proteome</keyword>
<dbReference type="GO" id="GO:0008270">
    <property type="term" value="F:zinc ion binding"/>
    <property type="evidence" value="ECO:0007669"/>
    <property type="project" value="UniProtKB-KW"/>
</dbReference>
<feature type="compositionally biased region" description="Basic and acidic residues" evidence="2">
    <location>
        <begin position="41"/>
        <end position="67"/>
    </location>
</feature>
<feature type="compositionally biased region" description="Low complexity" evidence="2">
    <location>
        <begin position="512"/>
        <end position="525"/>
    </location>
</feature>
<dbReference type="SUPFAM" id="SSF57850">
    <property type="entry name" value="RING/U-box"/>
    <property type="match status" value="1"/>
</dbReference>
<feature type="region of interest" description="Disordered" evidence="2">
    <location>
        <begin position="1"/>
        <end position="151"/>
    </location>
</feature>
<feature type="compositionally biased region" description="Polar residues" evidence="2">
    <location>
        <begin position="530"/>
        <end position="544"/>
    </location>
</feature>
<evidence type="ECO:0000313" key="4">
    <source>
        <dbReference type="EMBL" id="WPG99874.1"/>
    </source>
</evidence>
<dbReference type="AlphaFoldDB" id="A0AAQ3M1Q9"/>
<feature type="compositionally biased region" description="Basic and acidic residues" evidence="2">
    <location>
        <begin position="7"/>
        <end position="18"/>
    </location>
</feature>
<accession>A0AAQ3M1Q9</accession>
<dbReference type="Proteomes" id="UP001303373">
    <property type="component" value="Chromosome 3"/>
</dbReference>
<feature type="compositionally biased region" description="Polar residues" evidence="2">
    <location>
        <begin position="118"/>
        <end position="127"/>
    </location>
</feature>
<feature type="compositionally biased region" description="Basic and acidic residues" evidence="2">
    <location>
        <begin position="101"/>
        <end position="117"/>
    </location>
</feature>
<protein>
    <submittedName>
        <fullName evidence="4">Ring finger protein p4h10.07</fullName>
    </submittedName>
</protein>
<dbReference type="PROSITE" id="PS50089">
    <property type="entry name" value="ZF_RING_2"/>
    <property type="match status" value="1"/>
</dbReference>
<dbReference type="CDD" id="cd16461">
    <property type="entry name" value="RING-H2_EL5-like"/>
    <property type="match status" value="1"/>
</dbReference>
<proteinExistence type="predicted"/>
<feature type="compositionally biased region" description="Basic and acidic residues" evidence="2">
    <location>
        <begin position="435"/>
        <end position="450"/>
    </location>
</feature>
<evidence type="ECO:0000259" key="3">
    <source>
        <dbReference type="PROSITE" id="PS50089"/>
    </source>
</evidence>
<dbReference type="Pfam" id="PF13639">
    <property type="entry name" value="zf-RING_2"/>
    <property type="match status" value="1"/>
</dbReference>
<evidence type="ECO:0000256" key="1">
    <source>
        <dbReference type="PROSITE-ProRule" id="PRU00175"/>
    </source>
</evidence>
<keyword evidence="1" id="KW-0862">Zinc</keyword>
<sequence length="800" mass="86873">MGQSSSRPERNDERDGGRVRSSRVILRRTWRRSTSGSAVEETERRDEQQPAPAEPRRNRLPRTDRNRLSQMMQPLPFPFANLPGSNERVSRGQTPQRARSALRDILHRDSSTARDHNNSPAQAQPSVTEPGLHSEQIPRSRAGMNRDASDYFPPRLPSIDVNSSFESEALYGSPEYYSMPGSATSSRRSNLTFNALRPDRPFRQLASSFRRRRSPQRSLSSRRGGHNEDQATMLSRLLSVAAAATAATLMGDDHQALSEARSLTGAGVGEPGSGGEDGSFDGFLRALQNGRIASALRQSTEGGDASREGPLNFFRMFRFGASGGENPVQSTGLGDPSEAADAAETRMVPIIIVGIRSISPNAGSGSSSPSDELPSFLDALGHFSGAFPANDAGLQGHDSIDSILRPVQNGTSFRHRRRASMGGFGINRNLNRITDRLDDQRASERRRDRPWSVASSSSTQEPRPPPATPASPSPELSRISSRASTPSHSRPASFIANSLRDFPNDTSRRNSTLRTSAAAGSSLGAHAEETTSLNSGQSSDNLLLQSPEADSFHLRSHRRSDTTPSVHYPRFASGHPRRNGVVEPDNLPSLARRRDSSATDSSNNYSNPDGQTTDTRSWIIYVLGGSYPENHPILTTPSLFTENPTYEDMMLLSALLGPAKAPVASDEDVQSAGGIYTVQIAGERNLDDNTSDQSKIANLVAVATESDNRVEIDAGQRCLVCLCDFAVEETCRKLVKCNHLFHQECIDQWLTRGRNSCPLCRGQGVDEKETNSQATTLTEEVNVPDELSSAANAAETAVTG</sequence>
<feature type="domain" description="RING-type" evidence="3">
    <location>
        <begin position="718"/>
        <end position="761"/>
    </location>
</feature>
<reference evidence="4 5" key="1">
    <citation type="submission" date="2023-11" db="EMBL/GenBank/DDBJ databases">
        <title>An acidophilic fungus is an integral part of prey digestion in a carnivorous sundew plant.</title>
        <authorList>
            <person name="Tsai I.J."/>
        </authorList>
    </citation>
    <scope>NUCLEOTIDE SEQUENCE [LARGE SCALE GENOMIC DNA]</scope>
    <source>
        <strain evidence="4">169a</strain>
    </source>
</reference>
<name>A0AAQ3M1Q9_9PEZI</name>
<organism evidence="4 5">
    <name type="scientific">Acrodontium crateriforme</name>
    <dbReference type="NCBI Taxonomy" id="150365"/>
    <lineage>
        <taxon>Eukaryota</taxon>
        <taxon>Fungi</taxon>
        <taxon>Dikarya</taxon>
        <taxon>Ascomycota</taxon>
        <taxon>Pezizomycotina</taxon>
        <taxon>Dothideomycetes</taxon>
        <taxon>Dothideomycetidae</taxon>
        <taxon>Mycosphaerellales</taxon>
        <taxon>Teratosphaeriaceae</taxon>
        <taxon>Acrodontium</taxon>
    </lineage>
</organism>
<feature type="compositionally biased region" description="Pro residues" evidence="2">
    <location>
        <begin position="462"/>
        <end position="472"/>
    </location>
</feature>
<feature type="region of interest" description="Disordered" evidence="2">
    <location>
        <begin position="202"/>
        <end position="229"/>
    </location>
</feature>
<dbReference type="PANTHER" id="PTHR45676">
    <property type="entry name" value="RING-H2 FINGER PROTEIN ATL51-RELATED"/>
    <property type="match status" value="1"/>
</dbReference>
<dbReference type="Gene3D" id="3.30.40.10">
    <property type="entry name" value="Zinc/RING finger domain, C3HC4 (zinc finger)"/>
    <property type="match status" value="1"/>
</dbReference>
<gene>
    <name evidence="4" type="ORF">R9X50_00269400</name>
</gene>
<evidence type="ECO:0000313" key="5">
    <source>
        <dbReference type="Proteomes" id="UP001303373"/>
    </source>
</evidence>
<dbReference type="SMART" id="SM00184">
    <property type="entry name" value="RING"/>
    <property type="match status" value="1"/>
</dbReference>
<feature type="region of interest" description="Disordered" evidence="2">
    <location>
        <begin position="435"/>
        <end position="611"/>
    </location>
</feature>